<evidence type="ECO:0000259" key="7">
    <source>
        <dbReference type="Pfam" id="PF19037"/>
    </source>
</evidence>
<dbReference type="OrthoDB" id="272411at2759"/>
<dbReference type="PANTHER" id="PTHR13027">
    <property type="entry name" value="SAND PROTEIN-RELATED"/>
    <property type="match status" value="1"/>
</dbReference>
<evidence type="ECO:0000256" key="5">
    <source>
        <dbReference type="SAM" id="MobiDB-lite"/>
    </source>
</evidence>
<reference evidence="9 10" key="1">
    <citation type="journal article" date="2014" name="BMC Genomics">
        <title>Adaptive genomic structural variation in the grape powdery mildew pathogen, Erysiphe necator.</title>
        <authorList>
            <person name="Jones L."/>
            <person name="Riaz S."/>
            <person name="Morales-Cruz A."/>
            <person name="Amrine K.C."/>
            <person name="McGuire B."/>
            <person name="Gubler W.D."/>
            <person name="Walker M.A."/>
            <person name="Cantu D."/>
        </authorList>
    </citation>
    <scope>NUCLEOTIDE SEQUENCE [LARGE SCALE GENOMIC DNA]</scope>
    <source>
        <strain evidence="10">c</strain>
    </source>
</reference>
<dbReference type="GO" id="GO:0032585">
    <property type="term" value="C:multivesicular body membrane"/>
    <property type="evidence" value="ECO:0007669"/>
    <property type="project" value="UniProtKB-SubCell"/>
</dbReference>
<keyword evidence="4" id="KW-0967">Endosome</keyword>
<keyword evidence="4" id="KW-0472">Membrane</keyword>
<dbReference type="Pfam" id="PF19038">
    <property type="entry name" value="Fuz_longin_3"/>
    <property type="match status" value="1"/>
</dbReference>
<comment type="caution">
    <text evidence="9">The sequence shown here is derived from an EMBL/GenBank/DDBJ whole genome shotgun (WGS) entry which is preliminary data.</text>
</comment>
<gene>
    <name evidence="9" type="ORF">EV44_g6040</name>
</gene>
<dbReference type="GO" id="GO:0006914">
    <property type="term" value="P:autophagy"/>
    <property type="evidence" value="ECO:0007669"/>
    <property type="project" value="UniProtKB-UniRule"/>
</dbReference>
<dbReference type="Pfam" id="PF19036">
    <property type="entry name" value="Fuz_longin_1"/>
    <property type="match status" value="1"/>
</dbReference>
<dbReference type="HOGENOM" id="CLU_014574_5_0_1"/>
<evidence type="ECO:0000256" key="4">
    <source>
        <dbReference type="RuleBase" id="RU367048"/>
    </source>
</evidence>
<dbReference type="PRINTS" id="PR01546">
    <property type="entry name" value="YEAST73DUF"/>
</dbReference>
<dbReference type="GO" id="GO:0035658">
    <property type="term" value="C:Mon1-Ccz1 complex"/>
    <property type="evidence" value="ECO:0007669"/>
    <property type="project" value="TreeGrafter"/>
</dbReference>
<name>A0A0B1P3J4_UNCNE</name>
<keyword evidence="10" id="KW-1185">Reference proteome</keyword>
<accession>A0A0B1P3J4</accession>
<dbReference type="Proteomes" id="UP000030854">
    <property type="component" value="Unassembled WGS sequence"/>
</dbReference>
<evidence type="ECO:0000256" key="2">
    <source>
        <dbReference type="ARBA" id="ARBA00018132"/>
    </source>
</evidence>
<feature type="domain" description="FUZ/MON1/HPS1 third Longin" evidence="8">
    <location>
        <begin position="500"/>
        <end position="599"/>
    </location>
</feature>
<keyword evidence="4" id="KW-0653">Protein transport</keyword>
<dbReference type="InterPro" id="IPR043971">
    <property type="entry name" value="FUZ/MON1/HPS1_longin_2"/>
</dbReference>
<dbReference type="EMBL" id="JNVN01002824">
    <property type="protein sequence ID" value="KHJ31521.1"/>
    <property type="molecule type" value="Genomic_DNA"/>
</dbReference>
<dbReference type="GO" id="GO:0006623">
    <property type="term" value="P:protein targeting to vacuole"/>
    <property type="evidence" value="ECO:0007669"/>
    <property type="project" value="UniProtKB-UniRule"/>
</dbReference>
<evidence type="ECO:0000313" key="9">
    <source>
        <dbReference type="EMBL" id="KHJ31521.1"/>
    </source>
</evidence>
<comment type="function">
    <text evidence="4">Required for multiple vacuole delivery pathways including the cytoplasm to vacuole transport (Cvt), autophagy, pexophagy and endocytosis.</text>
</comment>
<evidence type="ECO:0000313" key="10">
    <source>
        <dbReference type="Proteomes" id="UP000030854"/>
    </source>
</evidence>
<dbReference type="GO" id="GO:0016192">
    <property type="term" value="P:vesicle-mediated transport"/>
    <property type="evidence" value="ECO:0007669"/>
    <property type="project" value="InterPro"/>
</dbReference>
<dbReference type="OMA" id="QQPFNAK"/>
<comment type="similarity">
    <text evidence="4">Belongs to the MON1/SAND family.</text>
</comment>
<dbReference type="STRING" id="52586.A0A0B1P3J4"/>
<feature type="domain" description="FUZ/MON1/HPS1 second Longin" evidence="7">
    <location>
        <begin position="352"/>
        <end position="467"/>
    </location>
</feature>
<dbReference type="InterPro" id="IPR043972">
    <property type="entry name" value="FUZ/MON1/HPS1_longin_1"/>
</dbReference>
<feature type="domain" description="FUZ/MON1/HPS1 first Longin" evidence="6">
    <location>
        <begin position="190"/>
        <end position="312"/>
    </location>
</feature>
<organism evidence="9 10">
    <name type="scientific">Uncinula necator</name>
    <name type="common">Grape powdery mildew</name>
    <dbReference type="NCBI Taxonomy" id="52586"/>
    <lineage>
        <taxon>Eukaryota</taxon>
        <taxon>Fungi</taxon>
        <taxon>Dikarya</taxon>
        <taxon>Ascomycota</taxon>
        <taxon>Pezizomycotina</taxon>
        <taxon>Leotiomycetes</taxon>
        <taxon>Erysiphales</taxon>
        <taxon>Erysiphaceae</taxon>
        <taxon>Erysiphe</taxon>
    </lineage>
</organism>
<dbReference type="Pfam" id="PF19037">
    <property type="entry name" value="Fuz_longin_2"/>
    <property type="match status" value="1"/>
</dbReference>
<comment type="function">
    <text evidence="3">In complex with CCZ1, is required for multiple vacuole delivery pathways including the cytoplasm to vacuole transport (Cvt), autophagy, pexophagy and endocytosis. The MON1-CCZ1 complex acts at the fusion of vesicles with the vacuole, through its regulation of the SNARE complex during the coordinated priming and docking stages of fusion, and particularly at the stage of tethering/docking.</text>
</comment>
<sequence>MTGGKETPENIVSASPSSVRLPPDLSRPSHSLLRNQTVCFQNNLQSLSTTAVSSVNIQILAFPDGSRGTFSTAPTSPSSSIQGVSNAWNTSKNRHKFTNEGDDGFSLTSQPSSFRPDGDLMSLLDERLKHQSPEWTLLGTQRSNVHPFETVEVLNSSLQNFDKEFDEIDTINIEKGNEEEVILQWKTKYKHYLILSSAGKPIYSRHGDQNLINSYIGVIQTIISFYKSSNDSLFGFSVDETRFVISTYGPLYLVAISRLGESDSHLRAQLEALYMQILSTLTLPTLLQFFTNRPNIDLRRPLEGTEGLLSSLADTFTKGSPSALLSSLECLILQKPHRQLINISLLKTRSEKLLYGLIVAGGKLVSVIRPKRHSLHPSDLQLIFNMLFEADGVRAGGGENWIPICLPGFNNRGYLYMYVSFLGASEKQNKQSTHDTEARFPNEQIAFIFISAEKESFFDIKQMRDDTVDELEQNGSLELIKKAVCKGRPSILEISPGTQLSHFLYKSRSNVQFTMSDFTSNFNDLIARRRLMTLYHSLHASIHSKHSHLKILQCVSHETTSLAWCTPVFEFYCVAGSNLSREKLTKEANKIIQWVKSEEERLFIIGGAVF</sequence>
<evidence type="ECO:0000256" key="1">
    <source>
        <dbReference type="ARBA" id="ARBA00004380"/>
    </source>
</evidence>
<feature type="region of interest" description="Disordered" evidence="5">
    <location>
        <begin position="1"/>
        <end position="28"/>
    </location>
</feature>
<dbReference type="InterPro" id="IPR004353">
    <property type="entry name" value="Mon1"/>
</dbReference>
<evidence type="ECO:0000259" key="6">
    <source>
        <dbReference type="Pfam" id="PF19036"/>
    </source>
</evidence>
<dbReference type="GO" id="GO:0000329">
    <property type="term" value="C:fungal-type vacuole membrane"/>
    <property type="evidence" value="ECO:0007669"/>
    <property type="project" value="TreeGrafter"/>
</dbReference>
<dbReference type="AlphaFoldDB" id="A0A0B1P3J4"/>
<proteinExistence type="inferred from homology"/>
<protein>
    <recommendedName>
        <fullName evidence="2 4">Vacuolar fusion protein MON1</fullName>
    </recommendedName>
</protein>
<evidence type="ECO:0000259" key="8">
    <source>
        <dbReference type="Pfam" id="PF19038"/>
    </source>
</evidence>
<evidence type="ECO:0000256" key="3">
    <source>
        <dbReference type="ARBA" id="ARBA00043892"/>
    </source>
</evidence>
<comment type="subcellular location">
    <subcellularLocation>
        <location evidence="4">Endosome</location>
        <location evidence="4">Multivesicular body membrane</location>
        <topology evidence="4">Peripheral membrane protein</topology>
    </subcellularLocation>
    <subcellularLocation>
        <location evidence="1 4">Prevacuolar compartment membrane</location>
        <topology evidence="1 4">Peripheral membrane protein</topology>
    </subcellularLocation>
    <subcellularLocation>
        <location evidence="4">Vacuole membrane</location>
        <topology evidence="4">Peripheral membrane protein</topology>
    </subcellularLocation>
</comment>
<dbReference type="PANTHER" id="PTHR13027:SF7">
    <property type="entry name" value="VACUOLAR FUSION PROTEIN MON1 HOMOLOG"/>
    <property type="match status" value="1"/>
</dbReference>
<keyword evidence="4" id="KW-0813">Transport</keyword>
<keyword evidence="4" id="KW-0926">Vacuole</keyword>
<dbReference type="InterPro" id="IPR043970">
    <property type="entry name" value="FUZ/MON1/HPS1_longin_3"/>
</dbReference>
<keyword evidence="4" id="KW-0072">Autophagy</keyword>